<reference evidence="1 2" key="1">
    <citation type="submission" date="2022-10" db="EMBL/GenBank/DDBJ databases">
        <title>Chitinophaga nivalis PC15 sp. nov., isolated from Pyeongchang county, South Korea.</title>
        <authorList>
            <person name="Trinh H.N."/>
        </authorList>
    </citation>
    <scope>NUCLEOTIDE SEQUENCE [LARGE SCALE GENOMIC DNA]</scope>
    <source>
        <strain evidence="1 2">PC14</strain>
    </source>
</reference>
<evidence type="ECO:0000313" key="1">
    <source>
        <dbReference type="EMBL" id="MCW3483780.1"/>
    </source>
</evidence>
<evidence type="ECO:0000313" key="2">
    <source>
        <dbReference type="Proteomes" id="UP001207742"/>
    </source>
</evidence>
<dbReference type="EMBL" id="JAPDNS010000001">
    <property type="protein sequence ID" value="MCW3483780.1"/>
    <property type="molecule type" value="Genomic_DNA"/>
</dbReference>
<protein>
    <submittedName>
        <fullName evidence="1">Uncharacterized protein</fullName>
    </submittedName>
</protein>
<gene>
    <name evidence="1" type="ORF">OL497_07745</name>
</gene>
<proteinExistence type="predicted"/>
<accession>A0ABT3III1</accession>
<dbReference type="Proteomes" id="UP001207742">
    <property type="component" value="Unassembled WGS sequence"/>
</dbReference>
<sequence length="138" mass="15145">MNTTLQLTEVEAIYSELTAINLQITSNQSVHSLIDLSGQLAAWLAFTGEQMAICKKIWRAATAKAYDSYVFSKLAHDISISPSMANKYAGAKSGDEEAQYEFCERVNRAIVHTIDLLRTCISALKAEQQAYSYGGGTI</sequence>
<name>A0ABT3III1_9BACT</name>
<comment type="caution">
    <text evidence="1">The sequence shown here is derived from an EMBL/GenBank/DDBJ whole genome shotgun (WGS) entry which is preliminary data.</text>
</comment>
<keyword evidence="2" id="KW-1185">Reference proteome</keyword>
<dbReference type="RefSeq" id="WP_264729299.1">
    <property type="nucleotide sequence ID" value="NZ_JAPDNR010000001.1"/>
</dbReference>
<organism evidence="1 2">
    <name type="scientific">Chitinophaga nivalis</name>
    <dbReference type="NCBI Taxonomy" id="2991709"/>
    <lineage>
        <taxon>Bacteria</taxon>
        <taxon>Pseudomonadati</taxon>
        <taxon>Bacteroidota</taxon>
        <taxon>Chitinophagia</taxon>
        <taxon>Chitinophagales</taxon>
        <taxon>Chitinophagaceae</taxon>
        <taxon>Chitinophaga</taxon>
    </lineage>
</organism>